<dbReference type="Proteomes" id="UP000262699">
    <property type="component" value="Unassembled WGS sequence"/>
</dbReference>
<reference evidence="3 4" key="1">
    <citation type="journal article" date="2018" name="Nat. Biotechnol.">
        <title>A standardized bacterial taxonomy based on genome phylogeny substantially revises the tree of life.</title>
        <authorList>
            <person name="Parks D.H."/>
            <person name="Chuvochina M."/>
            <person name="Waite D.W."/>
            <person name="Rinke C."/>
            <person name="Skarshewski A."/>
            <person name="Chaumeil P.A."/>
            <person name="Hugenholtz P."/>
        </authorList>
    </citation>
    <scope>NUCLEOTIDE SEQUENCE [LARGE SCALE GENOMIC DNA]</scope>
    <source>
        <strain evidence="3">UBA9015</strain>
    </source>
</reference>
<dbReference type="SUPFAM" id="SSF56349">
    <property type="entry name" value="DNA breaking-rejoining enzymes"/>
    <property type="match status" value="1"/>
</dbReference>
<sequence>MCRIPHTRRRNGRYVFRRRVHFRNLISRPVAIALGTADPKVARYKASLLSACFVRVKASVEMDMKQGRRMTGTEIEALFRAELEAELRFYVHSAYEDAPWSDSVPEVAAWEAEAYNIARLPGRRHGLLQQDRDALTRRGLERNISTIEEYARQIREALDDEAVIRRLKAIDAPVHSENIEAARTHLIRAAAAATTQAQRVFDPDVMDAADPIQALMAYLGPVSDEVQALLKRPIPAALPSVVAGPADGMFLAFDQRRFSEVIDQILRSLKADGVWKGDLRQQRHIMETFAWITGDKALGSYGHLDVETFKQGLQQLPKRFDYGSLSDGAMSRPFREVLAGLPPLAPGDRRSAKTTNRDLSTMATVARHLAKTSWKSRLAGAVILDFGGARVAVKADPDIDTRPPWTSAHLSALFHSPIYAGGDGALRRLRAESSSPRVWHDAAYFAPLLWFYTHACREEICGLEVTDVVTGHPVPHIFIRDNATRGKDGEKAGEKRLARRRRVPIHSELRRLGFIEYVEAIRAEGHQALFPELFVSAEKRGGGFFYDRAWRHMTAYIGQQMNNPVNAAGKSADIHSIRALGSSFYELDGVNAILRADLFGHAREGTNARHYSKRERTEGLNVVLKERLAFIERYVPILTGHIEPWPVRLLPIEERSRVGSPLPRKRRSDAGTGTSRQR</sequence>
<comment type="caution">
    <text evidence="3">The sequence shown here is derived from an EMBL/GenBank/DDBJ whole genome shotgun (WGS) entry which is preliminary data.</text>
</comment>
<name>A0A3D0W7R6_9SPHN</name>
<dbReference type="AlphaFoldDB" id="A0A3D0W7R6"/>
<dbReference type="Gene3D" id="1.10.443.10">
    <property type="entry name" value="Intergrase catalytic core"/>
    <property type="match status" value="1"/>
</dbReference>
<protein>
    <recommendedName>
        <fullName evidence="5">Integrase</fullName>
    </recommendedName>
</protein>
<organism evidence="3 4">
    <name type="scientific">Sphingomonas bacterium</name>
    <dbReference type="NCBI Taxonomy" id="1895847"/>
    <lineage>
        <taxon>Bacteria</taxon>
        <taxon>Pseudomonadati</taxon>
        <taxon>Pseudomonadota</taxon>
        <taxon>Alphaproteobacteria</taxon>
        <taxon>Sphingomonadales</taxon>
        <taxon>Sphingomonadaceae</taxon>
        <taxon>Sphingomonas</taxon>
    </lineage>
</organism>
<evidence type="ECO:0000256" key="2">
    <source>
        <dbReference type="SAM" id="MobiDB-lite"/>
    </source>
</evidence>
<evidence type="ECO:0000313" key="3">
    <source>
        <dbReference type="EMBL" id="HCB74781.1"/>
    </source>
</evidence>
<dbReference type="InterPro" id="IPR011010">
    <property type="entry name" value="DNA_brk_join_enz"/>
</dbReference>
<proteinExistence type="predicted"/>
<gene>
    <name evidence="3" type="ORF">DEP91_01170</name>
</gene>
<dbReference type="InterPro" id="IPR013762">
    <property type="entry name" value="Integrase-like_cat_sf"/>
</dbReference>
<dbReference type="EMBL" id="DOYJ01000039">
    <property type="protein sequence ID" value="HCB74781.1"/>
    <property type="molecule type" value="Genomic_DNA"/>
</dbReference>
<evidence type="ECO:0000256" key="1">
    <source>
        <dbReference type="ARBA" id="ARBA00023172"/>
    </source>
</evidence>
<evidence type="ECO:0000313" key="4">
    <source>
        <dbReference type="Proteomes" id="UP000262699"/>
    </source>
</evidence>
<keyword evidence="1" id="KW-0233">DNA recombination</keyword>
<dbReference type="GO" id="GO:0015074">
    <property type="term" value="P:DNA integration"/>
    <property type="evidence" value="ECO:0007669"/>
    <property type="project" value="InterPro"/>
</dbReference>
<feature type="region of interest" description="Disordered" evidence="2">
    <location>
        <begin position="658"/>
        <end position="678"/>
    </location>
</feature>
<evidence type="ECO:0008006" key="5">
    <source>
        <dbReference type="Google" id="ProtNLM"/>
    </source>
</evidence>
<accession>A0A3D0W7R6</accession>
<dbReference type="GO" id="GO:0006310">
    <property type="term" value="P:DNA recombination"/>
    <property type="evidence" value="ECO:0007669"/>
    <property type="project" value="UniProtKB-KW"/>
</dbReference>
<dbReference type="GO" id="GO:0003677">
    <property type="term" value="F:DNA binding"/>
    <property type="evidence" value="ECO:0007669"/>
    <property type="project" value="InterPro"/>
</dbReference>